<dbReference type="RefSeq" id="WP_277271835.1">
    <property type="nucleotide sequence ID" value="NZ_DYXE01000047.1"/>
</dbReference>
<protein>
    <submittedName>
        <fullName evidence="1">S24/S26 family peptidase</fullName>
    </submittedName>
</protein>
<dbReference type="EMBL" id="DYXE01000047">
    <property type="protein sequence ID" value="HJH49577.1"/>
    <property type="molecule type" value="Genomic_DNA"/>
</dbReference>
<organism evidence="1 2">
    <name type="scientific">Merdimonas faecis</name>
    <dbReference type="NCBI Taxonomy" id="1653435"/>
    <lineage>
        <taxon>Bacteria</taxon>
        <taxon>Bacillati</taxon>
        <taxon>Bacillota</taxon>
        <taxon>Clostridia</taxon>
        <taxon>Lachnospirales</taxon>
        <taxon>Lachnospiraceae</taxon>
        <taxon>Merdimonas</taxon>
    </lineage>
</organism>
<dbReference type="Gene3D" id="2.10.109.10">
    <property type="entry name" value="Umud Fragment, subunit A"/>
    <property type="match status" value="1"/>
</dbReference>
<dbReference type="CDD" id="cd06462">
    <property type="entry name" value="Peptidase_S24_S26"/>
    <property type="match status" value="1"/>
</dbReference>
<reference evidence="1" key="1">
    <citation type="journal article" date="2021" name="PeerJ">
        <title>Extensive microbial diversity within the chicken gut microbiome revealed by metagenomics and culture.</title>
        <authorList>
            <person name="Gilroy R."/>
            <person name="Ravi A."/>
            <person name="Getino M."/>
            <person name="Pursley I."/>
            <person name="Horton D.L."/>
            <person name="Alikhan N.F."/>
            <person name="Baker D."/>
            <person name="Gharbi K."/>
            <person name="Hall N."/>
            <person name="Watson M."/>
            <person name="Adriaenssens E.M."/>
            <person name="Foster-Nyarko E."/>
            <person name="Jarju S."/>
            <person name="Secka A."/>
            <person name="Antonio M."/>
            <person name="Oren A."/>
            <person name="Chaudhuri R.R."/>
            <person name="La Ragione R."/>
            <person name="Hildebrand F."/>
            <person name="Pallen M.J."/>
        </authorList>
    </citation>
    <scope>NUCLEOTIDE SEQUENCE</scope>
    <source>
        <strain evidence="1">USAMLcec4-12693</strain>
    </source>
</reference>
<comment type="caution">
    <text evidence="1">The sequence shown here is derived from an EMBL/GenBank/DDBJ whole genome shotgun (WGS) entry which is preliminary data.</text>
</comment>
<proteinExistence type="predicted"/>
<dbReference type="InterPro" id="IPR036286">
    <property type="entry name" value="LexA/Signal_pep-like_sf"/>
</dbReference>
<accession>A0A9D3AJ09</accession>
<name>A0A9D3AJ09_9FIRM</name>
<evidence type="ECO:0000313" key="1">
    <source>
        <dbReference type="EMBL" id="HJH49577.1"/>
    </source>
</evidence>
<dbReference type="AlphaFoldDB" id="A0A9D3AJ09"/>
<reference evidence="1" key="2">
    <citation type="submission" date="2021-09" db="EMBL/GenBank/DDBJ databases">
        <authorList>
            <person name="Gilroy R."/>
        </authorList>
    </citation>
    <scope>NUCLEOTIDE SEQUENCE</scope>
    <source>
        <strain evidence="1">USAMLcec4-12693</strain>
    </source>
</reference>
<gene>
    <name evidence="1" type="ORF">K8V39_04870</name>
</gene>
<evidence type="ECO:0000313" key="2">
    <source>
        <dbReference type="Proteomes" id="UP000813420"/>
    </source>
</evidence>
<sequence>MVEKIVDTNAYVSVLRELAEEGRVVSMQIAGSSMSPFLCHRRDYIYFTRPEEELKRGDMVFYQRDSGQYVMHRIWKVRPEGYYMVGDAQTQIEGPLRREQIFARIVRVKRKGRILEPGDFWWEFFEHVWIRIIPARRFTAWWYGKISGIFHRKVSGIFHRKESSQKRKNVV</sequence>
<dbReference type="SUPFAM" id="SSF51306">
    <property type="entry name" value="LexA/Signal peptidase"/>
    <property type="match status" value="1"/>
</dbReference>
<dbReference type="Proteomes" id="UP000813420">
    <property type="component" value="Unassembled WGS sequence"/>
</dbReference>